<reference evidence="1 2" key="1">
    <citation type="journal article" date="2019" name="Nat. Ecol. Evol.">
        <title>Megaphylogeny resolves global patterns of mushroom evolution.</title>
        <authorList>
            <person name="Varga T."/>
            <person name="Krizsan K."/>
            <person name="Foldi C."/>
            <person name="Dima B."/>
            <person name="Sanchez-Garcia M."/>
            <person name="Sanchez-Ramirez S."/>
            <person name="Szollosi G.J."/>
            <person name="Szarkandi J.G."/>
            <person name="Papp V."/>
            <person name="Albert L."/>
            <person name="Andreopoulos W."/>
            <person name="Angelini C."/>
            <person name="Antonin V."/>
            <person name="Barry K.W."/>
            <person name="Bougher N.L."/>
            <person name="Buchanan P."/>
            <person name="Buyck B."/>
            <person name="Bense V."/>
            <person name="Catcheside P."/>
            <person name="Chovatia M."/>
            <person name="Cooper J."/>
            <person name="Damon W."/>
            <person name="Desjardin D."/>
            <person name="Finy P."/>
            <person name="Geml J."/>
            <person name="Haridas S."/>
            <person name="Hughes K."/>
            <person name="Justo A."/>
            <person name="Karasinski D."/>
            <person name="Kautmanova I."/>
            <person name="Kiss B."/>
            <person name="Kocsube S."/>
            <person name="Kotiranta H."/>
            <person name="LaButti K.M."/>
            <person name="Lechner B.E."/>
            <person name="Liimatainen K."/>
            <person name="Lipzen A."/>
            <person name="Lukacs Z."/>
            <person name="Mihaltcheva S."/>
            <person name="Morgado L.N."/>
            <person name="Niskanen T."/>
            <person name="Noordeloos M.E."/>
            <person name="Ohm R.A."/>
            <person name="Ortiz-Santana B."/>
            <person name="Ovrebo C."/>
            <person name="Racz N."/>
            <person name="Riley R."/>
            <person name="Savchenko A."/>
            <person name="Shiryaev A."/>
            <person name="Soop K."/>
            <person name="Spirin V."/>
            <person name="Szebenyi C."/>
            <person name="Tomsovsky M."/>
            <person name="Tulloss R.E."/>
            <person name="Uehling J."/>
            <person name="Grigoriev I.V."/>
            <person name="Vagvolgyi C."/>
            <person name="Papp T."/>
            <person name="Martin F.M."/>
            <person name="Miettinen O."/>
            <person name="Hibbett D.S."/>
            <person name="Nagy L.G."/>
        </authorList>
    </citation>
    <scope>NUCLEOTIDE SEQUENCE [LARGE SCALE GENOMIC DNA]</scope>
    <source>
        <strain evidence="1 2">NL-1719</strain>
    </source>
</reference>
<organism evidence="1 2">
    <name type="scientific">Pluteus cervinus</name>
    <dbReference type="NCBI Taxonomy" id="181527"/>
    <lineage>
        <taxon>Eukaryota</taxon>
        <taxon>Fungi</taxon>
        <taxon>Dikarya</taxon>
        <taxon>Basidiomycota</taxon>
        <taxon>Agaricomycotina</taxon>
        <taxon>Agaricomycetes</taxon>
        <taxon>Agaricomycetidae</taxon>
        <taxon>Agaricales</taxon>
        <taxon>Pluteineae</taxon>
        <taxon>Pluteaceae</taxon>
        <taxon>Pluteus</taxon>
    </lineage>
</organism>
<proteinExistence type="predicted"/>
<feature type="non-terminal residue" evidence="1">
    <location>
        <position position="586"/>
    </location>
</feature>
<protein>
    <submittedName>
        <fullName evidence="1">Uncharacterized protein</fullName>
    </submittedName>
</protein>
<keyword evidence="2" id="KW-1185">Reference proteome</keyword>
<sequence length="586" mass="67495">DAIRTTYHPKSHKSASTTPFDQYNSEKPPPPAGSTPQFKERPCEPFGSDEEFSLAELSLQAGLSNRQMDRLLKITRALMRNRPKMKMRNHTDLRRLWDQASENLTSFQKESIPLECQGNEYSYDFYYRPLWDWVTDLLSNPYLASQCTWDAEKLEKFDGKDFVHFIHEPWTGKRFWNIQTQLPDVDGKPICILLYSDKTKLSTFGSQMGWPILAQLMNLPSHIRNGNGLGGARIVGWLPIHKDDEDKKKKKAWVDFKRVIWHRSFEVLLQTLVFRSRNGEKFTCGDGVERNLFPVIFALSADYEEQCIMALIRGTKSLAPCPICLIGRDQLCQNDVNAPLRTQEISQLALGAARQSTTKVLKESMLKQAGLRDVDNAFWTIAYSDPHATLGFDEMHAYSGGLGGRHLWPEFKAQLGALGSASETLVDQRFDLMPSWSKLKRFTKVIAVEFTDARKFQDLLKQLLFTTHDLFPEDTDPSGYQLLKCLRSYLNLDMYATFRVHTEKTISAGRKEVLRFSRQFQEFGESAGDDFSVNFPKAHMHKHLYDDIEEKGATLNYTTMVNERLHRTIKKYYHNQTNFRNVGPQV</sequence>
<dbReference type="Proteomes" id="UP000308600">
    <property type="component" value="Unassembled WGS sequence"/>
</dbReference>
<accession>A0ACD2ZZ06</accession>
<evidence type="ECO:0000313" key="1">
    <source>
        <dbReference type="EMBL" id="TFK58364.1"/>
    </source>
</evidence>
<dbReference type="EMBL" id="ML209417">
    <property type="protein sequence ID" value="TFK58364.1"/>
    <property type="molecule type" value="Genomic_DNA"/>
</dbReference>
<name>A0ACD2ZZ06_9AGAR</name>
<gene>
    <name evidence="1" type="ORF">BDN72DRAFT_751716</name>
</gene>
<evidence type="ECO:0000313" key="2">
    <source>
        <dbReference type="Proteomes" id="UP000308600"/>
    </source>
</evidence>
<feature type="non-terminal residue" evidence="1">
    <location>
        <position position="1"/>
    </location>
</feature>